<organism evidence="2 3">
    <name type="scientific">Mordavella massiliensis</name>
    <dbReference type="NCBI Taxonomy" id="1871024"/>
    <lineage>
        <taxon>Bacteria</taxon>
        <taxon>Bacillati</taxon>
        <taxon>Bacillota</taxon>
        <taxon>Clostridia</taxon>
        <taxon>Eubacteriales</taxon>
        <taxon>Clostridiaceae</taxon>
        <taxon>Mordavella</taxon>
    </lineage>
</organism>
<evidence type="ECO:0000313" key="2">
    <source>
        <dbReference type="EMBL" id="MBM6947221.1"/>
    </source>
</evidence>
<reference evidence="2" key="2">
    <citation type="journal article" date="2021" name="Sci. Rep.">
        <title>The distribution of antibiotic resistance genes in chicken gut microbiota commensals.</title>
        <authorList>
            <person name="Juricova H."/>
            <person name="Matiasovicova J."/>
            <person name="Kubasova T."/>
            <person name="Cejkova D."/>
            <person name="Rychlik I."/>
        </authorList>
    </citation>
    <scope>NUCLEOTIDE SEQUENCE</scope>
    <source>
        <strain evidence="2">An582</strain>
    </source>
</reference>
<evidence type="ECO:0000259" key="1">
    <source>
        <dbReference type="Pfam" id="PF19909"/>
    </source>
</evidence>
<gene>
    <name evidence="2" type="ORF">H6A20_00900</name>
</gene>
<feature type="domain" description="DUF6382" evidence="1">
    <location>
        <begin position="16"/>
        <end position="175"/>
    </location>
</feature>
<name>A0A938X9C0_9CLOT</name>
<comment type="caution">
    <text evidence="2">The sequence shown here is derived from an EMBL/GenBank/DDBJ whole genome shotgun (WGS) entry which is preliminary data.</text>
</comment>
<dbReference type="Pfam" id="PF19909">
    <property type="entry name" value="DUF6382"/>
    <property type="match status" value="1"/>
</dbReference>
<dbReference type="RefSeq" id="WP_243426074.1">
    <property type="nucleotide sequence ID" value="NZ_JACJKS010000001.1"/>
</dbReference>
<dbReference type="Proteomes" id="UP000705508">
    <property type="component" value="Unassembled WGS sequence"/>
</dbReference>
<evidence type="ECO:0000313" key="3">
    <source>
        <dbReference type="Proteomes" id="UP000705508"/>
    </source>
</evidence>
<accession>A0A938X9C0</accession>
<sequence length="254" mass="29911">MEEMEREYGIRHADVRRGLDGAVLVLEGSGEYAEDYQIRMLEENAVRGLLPVRGRGEDGASVYEYEVSGKISMKTKYREAKMSGKEMLQFISDLLGVIQEVNSHLLCPDRLLLDPAYIFWEDGVYSFCYWPAGGRNIWEAFHSLTESFVQWTDYRDDESVRTSFLLHRETMRENYSLHKITKKLEEMQQPSAPEQEEALPYDTAEHDWIARQEAGSSIMRETENMWHPVRDFLRRHRKPGWRDWDGIYIDEEEL</sequence>
<proteinExistence type="predicted"/>
<protein>
    <recommendedName>
        <fullName evidence="1">DUF6382 domain-containing protein</fullName>
    </recommendedName>
</protein>
<reference evidence="2" key="1">
    <citation type="submission" date="2020-08" db="EMBL/GenBank/DDBJ databases">
        <authorList>
            <person name="Cejkova D."/>
            <person name="Kubasova T."/>
            <person name="Jahodarova E."/>
            <person name="Rychlik I."/>
        </authorList>
    </citation>
    <scope>NUCLEOTIDE SEQUENCE</scope>
    <source>
        <strain evidence="2">An582</strain>
    </source>
</reference>
<dbReference type="EMBL" id="JACJKS010000001">
    <property type="protein sequence ID" value="MBM6947221.1"/>
    <property type="molecule type" value="Genomic_DNA"/>
</dbReference>
<dbReference type="InterPro" id="IPR045962">
    <property type="entry name" value="DUF6382"/>
</dbReference>
<dbReference type="AlphaFoldDB" id="A0A938X9C0"/>